<dbReference type="GO" id="GO:0005840">
    <property type="term" value="C:ribosome"/>
    <property type="evidence" value="ECO:0007669"/>
    <property type="project" value="UniProtKB-KW"/>
</dbReference>
<keyword evidence="4" id="KW-0694">RNA-binding</keyword>
<keyword evidence="2 4" id="KW-0689">Ribosomal protein</keyword>
<evidence type="ECO:0000256" key="1">
    <source>
        <dbReference type="ARBA" id="ARBA00006700"/>
    </source>
</evidence>
<sequence length="95" mass="10934">MRLHDVLRKPVITEKAIEQGKAQTYVFGVDPRANKHQIKVSVEKLFKVEVAHIRTHVKKGKMKRVGRKMKTKKMPDVKNAYVTLKKGKIDMIPSV</sequence>
<dbReference type="InterPro" id="IPR012678">
    <property type="entry name" value="Ribosomal_uL23/eL15/eS24_sf"/>
</dbReference>
<dbReference type="GO" id="GO:0019843">
    <property type="term" value="F:rRNA binding"/>
    <property type="evidence" value="ECO:0007669"/>
    <property type="project" value="UniProtKB-UniRule"/>
</dbReference>
<protein>
    <recommendedName>
        <fullName evidence="4">Large ribosomal subunit protein uL23</fullName>
    </recommendedName>
</protein>
<keyword evidence="4" id="KW-0699">rRNA-binding</keyword>
<dbReference type="PANTHER" id="PTHR11620">
    <property type="entry name" value="60S RIBOSOMAL PROTEIN L23A"/>
    <property type="match status" value="1"/>
</dbReference>
<comment type="subunit">
    <text evidence="4">Part of the 50S ribosomal subunit. Contacts protein L29, and trigger factor when it is bound to the ribosome.</text>
</comment>
<dbReference type="Gene3D" id="3.30.70.330">
    <property type="match status" value="1"/>
</dbReference>
<dbReference type="SUPFAM" id="SSF54189">
    <property type="entry name" value="Ribosomal proteins S24e, L23 and L15e"/>
    <property type="match status" value="1"/>
</dbReference>
<name>A0A1F7GWC2_9BACT</name>
<dbReference type="HAMAP" id="MF_01369_B">
    <property type="entry name" value="Ribosomal_uL23_B"/>
    <property type="match status" value="1"/>
</dbReference>
<dbReference type="GO" id="GO:0006412">
    <property type="term" value="P:translation"/>
    <property type="evidence" value="ECO:0007669"/>
    <property type="project" value="UniProtKB-UniRule"/>
</dbReference>
<evidence type="ECO:0000256" key="2">
    <source>
        <dbReference type="ARBA" id="ARBA00022980"/>
    </source>
</evidence>
<evidence type="ECO:0000313" key="6">
    <source>
        <dbReference type="Proteomes" id="UP000177159"/>
    </source>
</evidence>
<dbReference type="InterPro" id="IPR013025">
    <property type="entry name" value="Ribosomal_uL23-like"/>
</dbReference>
<comment type="caution">
    <text evidence="5">The sequence shown here is derived from an EMBL/GenBank/DDBJ whole genome shotgun (WGS) entry which is preliminary data.</text>
</comment>
<comment type="function">
    <text evidence="4">One of the early assembly proteins it binds 23S rRNA. One of the proteins that surrounds the polypeptide exit tunnel on the outside of the ribosome. Forms the main docking site for trigger factor binding to the ribosome.</text>
</comment>
<dbReference type="AlphaFoldDB" id="A0A1F7GWC2"/>
<dbReference type="GO" id="GO:1990904">
    <property type="term" value="C:ribonucleoprotein complex"/>
    <property type="evidence" value="ECO:0007669"/>
    <property type="project" value="UniProtKB-KW"/>
</dbReference>
<comment type="similarity">
    <text evidence="1 4">Belongs to the universal ribosomal protein uL23 family.</text>
</comment>
<gene>
    <name evidence="4" type="primary">rplW</name>
    <name evidence="5" type="ORF">A3C24_00255</name>
</gene>
<evidence type="ECO:0000256" key="3">
    <source>
        <dbReference type="ARBA" id="ARBA00023274"/>
    </source>
</evidence>
<dbReference type="Pfam" id="PF00276">
    <property type="entry name" value="Ribosomal_L23"/>
    <property type="match status" value="1"/>
</dbReference>
<keyword evidence="3 4" id="KW-0687">Ribonucleoprotein</keyword>
<dbReference type="GO" id="GO:0003735">
    <property type="term" value="F:structural constituent of ribosome"/>
    <property type="evidence" value="ECO:0007669"/>
    <property type="project" value="InterPro"/>
</dbReference>
<dbReference type="InterPro" id="IPR012677">
    <property type="entry name" value="Nucleotide-bd_a/b_plait_sf"/>
</dbReference>
<dbReference type="EMBL" id="MFZM01000028">
    <property type="protein sequence ID" value="OGK23064.1"/>
    <property type="molecule type" value="Genomic_DNA"/>
</dbReference>
<proteinExistence type="inferred from homology"/>
<organism evidence="5 6">
    <name type="scientific">Candidatus Roizmanbacteria bacterium RIFCSPHIGHO2_02_FULL_37_24</name>
    <dbReference type="NCBI Taxonomy" id="1802037"/>
    <lineage>
        <taxon>Bacteria</taxon>
        <taxon>Candidatus Roizmaniibacteriota</taxon>
    </lineage>
</organism>
<evidence type="ECO:0000256" key="4">
    <source>
        <dbReference type="HAMAP-Rule" id="MF_01369"/>
    </source>
</evidence>
<reference evidence="5 6" key="1">
    <citation type="journal article" date="2016" name="Nat. Commun.">
        <title>Thousands of microbial genomes shed light on interconnected biogeochemical processes in an aquifer system.</title>
        <authorList>
            <person name="Anantharaman K."/>
            <person name="Brown C.T."/>
            <person name="Hug L.A."/>
            <person name="Sharon I."/>
            <person name="Castelle C.J."/>
            <person name="Probst A.J."/>
            <person name="Thomas B.C."/>
            <person name="Singh A."/>
            <person name="Wilkins M.J."/>
            <person name="Karaoz U."/>
            <person name="Brodie E.L."/>
            <person name="Williams K.H."/>
            <person name="Hubbard S.S."/>
            <person name="Banfield J.F."/>
        </authorList>
    </citation>
    <scope>NUCLEOTIDE SEQUENCE [LARGE SCALE GENOMIC DNA]</scope>
</reference>
<dbReference type="Proteomes" id="UP000177159">
    <property type="component" value="Unassembled WGS sequence"/>
</dbReference>
<dbReference type="NCBIfam" id="NF004363">
    <property type="entry name" value="PRK05738.2-4"/>
    <property type="match status" value="1"/>
</dbReference>
<accession>A0A1F7GWC2</accession>
<evidence type="ECO:0000313" key="5">
    <source>
        <dbReference type="EMBL" id="OGK23064.1"/>
    </source>
</evidence>